<dbReference type="Gene3D" id="1.10.10.10">
    <property type="entry name" value="Winged helix-like DNA-binding domain superfamily/Winged helix DNA-binding domain"/>
    <property type="match status" value="1"/>
</dbReference>
<comment type="caution">
    <text evidence="4">The sequence shown here is derived from an EMBL/GenBank/DDBJ whole genome shotgun (WGS) entry which is preliminary data.</text>
</comment>
<gene>
    <name evidence="4" type="ORF">Phou_014180</name>
</gene>
<dbReference type="PRINTS" id="PR00038">
    <property type="entry name" value="HTHLUXR"/>
</dbReference>
<dbReference type="EMBL" id="BLPF01000001">
    <property type="protein sequence ID" value="GFJ77238.1"/>
    <property type="molecule type" value="Genomic_DNA"/>
</dbReference>
<evidence type="ECO:0000259" key="3">
    <source>
        <dbReference type="PROSITE" id="PS50043"/>
    </source>
</evidence>
<dbReference type="InterPro" id="IPR000792">
    <property type="entry name" value="Tscrpt_reg_LuxR_C"/>
</dbReference>
<dbReference type="GO" id="GO:0004016">
    <property type="term" value="F:adenylate cyclase activity"/>
    <property type="evidence" value="ECO:0007669"/>
    <property type="project" value="TreeGrafter"/>
</dbReference>
<dbReference type="SUPFAM" id="SSF46894">
    <property type="entry name" value="C-terminal effector domain of the bipartite response regulators"/>
    <property type="match status" value="1"/>
</dbReference>
<evidence type="ECO:0000256" key="1">
    <source>
        <dbReference type="ARBA" id="ARBA00022741"/>
    </source>
</evidence>
<dbReference type="GO" id="GO:0003677">
    <property type="term" value="F:DNA binding"/>
    <property type="evidence" value="ECO:0007669"/>
    <property type="project" value="InterPro"/>
</dbReference>
<dbReference type="GO" id="GO:0005524">
    <property type="term" value="F:ATP binding"/>
    <property type="evidence" value="ECO:0007669"/>
    <property type="project" value="UniProtKB-KW"/>
</dbReference>
<organism evidence="4 5">
    <name type="scientific">Phytohabitans houttuyneae</name>
    <dbReference type="NCBI Taxonomy" id="1076126"/>
    <lineage>
        <taxon>Bacteria</taxon>
        <taxon>Bacillati</taxon>
        <taxon>Actinomycetota</taxon>
        <taxon>Actinomycetes</taxon>
        <taxon>Micromonosporales</taxon>
        <taxon>Micromonosporaceae</taxon>
    </lineage>
</organism>
<sequence>MGVRRLVGREGELALIAAAVRQARRLVLVTGDVGIGKTRLVTEAARAVRSEGAVVVEAACLPLDVRLPLLPAIDMLRGLDKALGRQAFAEVLAALPPYSVDELARLVPEVVGRQAGPDAVPEGEWKRQRMFAAVEQVLARAARGRPVVVVVEDLHWVDGATLDLLTYLRASASGPFSLVVTCRSDEAHLDPAVARWVEQARRPETVRLELAGLSRPAMAELAGQILDGPPPEAMVDGLHRRTEGNPYFAEELIAAAVAAGDGSQEVALTREPPRALAELLVARSRRVSGPARAALAVLAVAARPVPESVVAQVTGMAAADVAAAVHELVDAKLALPDRARPESGCRAQHALLAEAVAGDLLADERRGVHAGIAAALEAMADPALSAEIAGHWSAAGRPDDELRCLLAAAEHSHRMRAYSPAADLWQRATAILEHRTGANGEPEVEAGWLRVRTIDALQACGRDLEAELLIEDVYARHRDTTSGALRAAVLHRTAWSRGVVGQREPPPSTAYALFEEATRIHEGLPPSAEYARLLADYAAFVWMDSCDSRSGAIYRDALDAAERCGATLVAAQALIGLAEVTLLHGAPSEGFALLDRARERARSGPHGELGFRVGFLTAEYHSNALLKMGQLAQAERIARDGLDRTREAGAVHGHGAAVLHHNATESLLERGLVDDAAALIAGAGDGEPRLDDWNLHLWRAQIEICRGDVEAAATRSAAVAALGLAGPRLWLYERLRLLPRAALWAGDPATALGYLEPGLDVLGGCTLERYCGELLALGARAAADLAETARARRDRDAELAAGAAVDRLQAAVELMDGRPFVDHHFLATIPGDRADWHAELGRARGRRDPDAWGEAAAAWERLGRPHRRAYALLRQAEALLATSRNPLTAAEPLRAAAGAASGMAPLTMAVHRLASRSRIPLDAAPPPAPPPTVDPYGLTDRERHVLRLLAKGYTNAQIGAELLMSPKTASVHVSNILRKLDVTNRAEAAAVGVRAGLTDS</sequence>
<dbReference type="SMART" id="SM00421">
    <property type="entry name" value="HTH_LUXR"/>
    <property type="match status" value="1"/>
</dbReference>
<dbReference type="InterPro" id="IPR016032">
    <property type="entry name" value="Sig_transdc_resp-reg_C-effctor"/>
</dbReference>
<dbReference type="InterPro" id="IPR041664">
    <property type="entry name" value="AAA_16"/>
</dbReference>
<keyword evidence="1" id="KW-0547">Nucleotide-binding</keyword>
<reference evidence="4 5" key="2">
    <citation type="submission" date="2020-03" db="EMBL/GenBank/DDBJ databases">
        <authorList>
            <person name="Ichikawa N."/>
            <person name="Kimura A."/>
            <person name="Kitahashi Y."/>
            <person name="Uohara A."/>
        </authorList>
    </citation>
    <scope>NUCLEOTIDE SEQUENCE [LARGE SCALE GENOMIC DNA]</scope>
    <source>
        <strain evidence="4 5">NBRC 108639</strain>
    </source>
</reference>
<dbReference type="PROSITE" id="PS50043">
    <property type="entry name" value="HTH_LUXR_2"/>
    <property type="match status" value="1"/>
</dbReference>
<dbReference type="CDD" id="cd06170">
    <property type="entry name" value="LuxR_C_like"/>
    <property type="match status" value="1"/>
</dbReference>
<evidence type="ECO:0000256" key="2">
    <source>
        <dbReference type="ARBA" id="ARBA00022840"/>
    </source>
</evidence>
<keyword evidence="2" id="KW-0067">ATP-binding</keyword>
<dbReference type="InterPro" id="IPR036388">
    <property type="entry name" value="WH-like_DNA-bd_sf"/>
</dbReference>
<dbReference type="RefSeq" id="WP_173054591.1">
    <property type="nucleotide sequence ID" value="NZ_BAABGO010000071.1"/>
</dbReference>
<evidence type="ECO:0000313" key="5">
    <source>
        <dbReference type="Proteomes" id="UP000482800"/>
    </source>
</evidence>
<dbReference type="Pfam" id="PF13191">
    <property type="entry name" value="AAA_16"/>
    <property type="match status" value="1"/>
</dbReference>
<reference evidence="4 5" key="1">
    <citation type="submission" date="2020-03" db="EMBL/GenBank/DDBJ databases">
        <title>Whole genome shotgun sequence of Phytohabitans houttuyneae NBRC 108639.</title>
        <authorList>
            <person name="Komaki H."/>
            <person name="Tamura T."/>
        </authorList>
    </citation>
    <scope>NUCLEOTIDE SEQUENCE [LARGE SCALE GENOMIC DNA]</scope>
    <source>
        <strain evidence="4 5">NBRC 108639</strain>
    </source>
</reference>
<dbReference type="InterPro" id="IPR027417">
    <property type="entry name" value="P-loop_NTPase"/>
</dbReference>
<dbReference type="SUPFAM" id="SSF52540">
    <property type="entry name" value="P-loop containing nucleoside triphosphate hydrolases"/>
    <property type="match status" value="1"/>
</dbReference>
<dbReference type="Proteomes" id="UP000482800">
    <property type="component" value="Unassembled WGS sequence"/>
</dbReference>
<keyword evidence="5" id="KW-1185">Reference proteome</keyword>
<feature type="domain" description="HTH luxR-type" evidence="3">
    <location>
        <begin position="931"/>
        <end position="996"/>
    </location>
</feature>
<evidence type="ECO:0000313" key="4">
    <source>
        <dbReference type="EMBL" id="GFJ77238.1"/>
    </source>
</evidence>
<name>A0A6V8K4K2_9ACTN</name>
<dbReference type="PANTHER" id="PTHR16305:SF35">
    <property type="entry name" value="TRANSCRIPTIONAL ACTIVATOR DOMAIN"/>
    <property type="match status" value="1"/>
</dbReference>
<dbReference type="Pfam" id="PF00196">
    <property type="entry name" value="GerE"/>
    <property type="match status" value="1"/>
</dbReference>
<protein>
    <submittedName>
        <fullName evidence="4">LuxR family transcriptional regulator</fullName>
    </submittedName>
</protein>
<dbReference type="GO" id="GO:0005737">
    <property type="term" value="C:cytoplasm"/>
    <property type="evidence" value="ECO:0007669"/>
    <property type="project" value="TreeGrafter"/>
</dbReference>
<accession>A0A6V8K4K2</accession>
<proteinExistence type="predicted"/>
<dbReference type="PANTHER" id="PTHR16305">
    <property type="entry name" value="TESTICULAR SOLUBLE ADENYLYL CYCLASE"/>
    <property type="match status" value="1"/>
</dbReference>
<dbReference type="GO" id="GO:0006355">
    <property type="term" value="P:regulation of DNA-templated transcription"/>
    <property type="evidence" value="ECO:0007669"/>
    <property type="project" value="InterPro"/>
</dbReference>
<dbReference type="AlphaFoldDB" id="A0A6V8K4K2"/>